<evidence type="ECO:0000256" key="1">
    <source>
        <dbReference type="SAM" id="SignalP"/>
    </source>
</evidence>
<sequence>MVGVFFLEFSLIFKGFGSDLTEISYGDLIDNRVIGHQFFFVTSFSNPDRSDLGVTVADRQIVHQSSFLI</sequence>
<evidence type="ECO:0008006" key="4">
    <source>
        <dbReference type="Google" id="ProtNLM"/>
    </source>
</evidence>
<evidence type="ECO:0000313" key="2">
    <source>
        <dbReference type="EMBL" id="KAJ6847594.1"/>
    </source>
</evidence>
<keyword evidence="1" id="KW-0732">Signal</keyword>
<organism evidence="2 3">
    <name type="scientific">Iris pallida</name>
    <name type="common">Sweet iris</name>
    <dbReference type="NCBI Taxonomy" id="29817"/>
    <lineage>
        <taxon>Eukaryota</taxon>
        <taxon>Viridiplantae</taxon>
        <taxon>Streptophyta</taxon>
        <taxon>Embryophyta</taxon>
        <taxon>Tracheophyta</taxon>
        <taxon>Spermatophyta</taxon>
        <taxon>Magnoliopsida</taxon>
        <taxon>Liliopsida</taxon>
        <taxon>Asparagales</taxon>
        <taxon>Iridaceae</taxon>
        <taxon>Iridoideae</taxon>
        <taxon>Irideae</taxon>
        <taxon>Iris</taxon>
    </lineage>
</organism>
<dbReference type="AlphaFoldDB" id="A0AAX6I467"/>
<accession>A0AAX6I467</accession>
<name>A0AAX6I467_IRIPA</name>
<protein>
    <recommendedName>
        <fullName evidence="4">Photosystem II protein D1</fullName>
    </recommendedName>
</protein>
<reference evidence="2" key="2">
    <citation type="submission" date="2023-04" db="EMBL/GenBank/DDBJ databases">
        <authorList>
            <person name="Bruccoleri R.E."/>
            <person name="Oakeley E.J."/>
            <person name="Faust A.-M."/>
            <person name="Dessus-Babus S."/>
            <person name="Altorfer M."/>
            <person name="Burckhardt D."/>
            <person name="Oertli M."/>
            <person name="Naumann U."/>
            <person name="Petersen F."/>
            <person name="Wong J."/>
        </authorList>
    </citation>
    <scope>NUCLEOTIDE SEQUENCE</scope>
    <source>
        <strain evidence="2">GSM-AAB239-AS_SAM_17_03QT</strain>
        <tissue evidence="2">Leaf</tissue>
    </source>
</reference>
<comment type="caution">
    <text evidence="2">The sequence shown here is derived from an EMBL/GenBank/DDBJ whole genome shotgun (WGS) entry which is preliminary data.</text>
</comment>
<feature type="chain" id="PRO_5043881531" description="Photosystem II protein D1" evidence="1">
    <location>
        <begin position="18"/>
        <end position="69"/>
    </location>
</feature>
<keyword evidence="3" id="KW-1185">Reference proteome</keyword>
<dbReference type="EMBL" id="JANAVB010005273">
    <property type="protein sequence ID" value="KAJ6847594.1"/>
    <property type="molecule type" value="Genomic_DNA"/>
</dbReference>
<proteinExistence type="predicted"/>
<gene>
    <name evidence="2" type="ORF">M6B38_277665</name>
</gene>
<dbReference type="Proteomes" id="UP001140949">
    <property type="component" value="Unassembled WGS sequence"/>
</dbReference>
<evidence type="ECO:0000313" key="3">
    <source>
        <dbReference type="Proteomes" id="UP001140949"/>
    </source>
</evidence>
<feature type="signal peptide" evidence="1">
    <location>
        <begin position="1"/>
        <end position="17"/>
    </location>
</feature>
<reference evidence="2" key="1">
    <citation type="journal article" date="2023" name="GigaByte">
        <title>Genome assembly of the bearded iris, Iris pallida Lam.</title>
        <authorList>
            <person name="Bruccoleri R.E."/>
            <person name="Oakeley E.J."/>
            <person name="Faust A.M.E."/>
            <person name="Altorfer M."/>
            <person name="Dessus-Babus S."/>
            <person name="Burckhardt D."/>
            <person name="Oertli M."/>
            <person name="Naumann U."/>
            <person name="Petersen F."/>
            <person name="Wong J."/>
        </authorList>
    </citation>
    <scope>NUCLEOTIDE SEQUENCE</scope>
    <source>
        <strain evidence="2">GSM-AAB239-AS_SAM_17_03QT</strain>
    </source>
</reference>